<gene>
    <name evidence="2" type="ordered locus">Haur_0546</name>
</gene>
<dbReference type="SUPFAM" id="SSF52540">
    <property type="entry name" value="P-loop containing nucleoside triphosphate hydrolases"/>
    <property type="match status" value="1"/>
</dbReference>
<dbReference type="PANTHER" id="PTHR43581:SF4">
    <property type="entry name" value="ATP_GTP PHOSPHATASE"/>
    <property type="match status" value="1"/>
</dbReference>
<accession>A9AVV6</accession>
<dbReference type="InterPro" id="IPR041685">
    <property type="entry name" value="AAA_GajA/Old/RecF-like"/>
</dbReference>
<dbReference type="InterPro" id="IPR051396">
    <property type="entry name" value="Bact_Antivir_Def_Nuclease"/>
</dbReference>
<dbReference type="STRING" id="316274.Haur_0546"/>
<dbReference type="Proteomes" id="UP000000787">
    <property type="component" value="Chromosome"/>
</dbReference>
<dbReference type="HOGENOM" id="CLU_389700_0_0_0"/>
<dbReference type="BioCyc" id="HAUR316274:GHYA-555-MONOMER"/>
<proteinExistence type="predicted"/>
<dbReference type="KEGG" id="hau:Haur_0546"/>
<keyword evidence="3" id="KW-1185">Reference proteome</keyword>
<dbReference type="AlphaFoldDB" id="A9AVV6"/>
<name>A9AVV6_HERA2</name>
<organism evidence="2 3">
    <name type="scientific">Herpetosiphon aurantiacus (strain ATCC 23779 / DSM 785 / 114-95)</name>
    <dbReference type="NCBI Taxonomy" id="316274"/>
    <lineage>
        <taxon>Bacteria</taxon>
        <taxon>Bacillati</taxon>
        <taxon>Chloroflexota</taxon>
        <taxon>Chloroflexia</taxon>
        <taxon>Herpetosiphonales</taxon>
        <taxon>Herpetosiphonaceae</taxon>
        <taxon>Herpetosiphon</taxon>
    </lineage>
</organism>
<dbReference type="Gene3D" id="3.40.50.300">
    <property type="entry name" value="P-loop containing nucleotide triphosphate hydrolases"/>
    <property type="match status" value="1"/>
</dbReference>
<dbReference type="InParanoid" id="A9AVV6"/>
<evidence type="ECO:0000313" key="3">
    <source>
        <dbReference type="Proteomes" id="UP000000787"/>
    </source>
</evidence>
<dbReference type="eggNOG" id="COG3593">
    <property type="taxonomic scope" value="Bacteria"/>
</dbReference>
<dbReference type="Pfam" id="PF13175">
    <property type="entry name" value="AAA_15"/>
    <property type="match status" value="1"/>
</dbReference>
<dbReference type="PANTHER" id="PTHR43581">
    <property type="entry name" value="ATP/GTP PHOSPHATASE"/>
    <property type="match status" value="1"/>
</dbReference>
<sequence length="708" mass="80886">MKITDVIIKNFRSIEHAQLNGCGDINVLIGKNNAGKSNILLAITTFFEFMERGKLFTFIEDSKDTINFFNNSEDSIIEISIKFNISQSDIDNLKIYKPENNTKNTYTKLSITIVNLLDKKSKVNAKILKNITLEGDKSNHELLDIINNNLSNLVQYHIILNYISSETLILNEIKEKNKSGFEQAISMLNNIIKSNNREHFNDIKKGAKNQELLDNLIEERIKSNNNDELSVIEGILNTTKHSNIDLEKLILSLKEIVQRISNHFHHIKERRPELDINDANVFLELKKKKASKATLQRIQTIANMVLGITIDAFVEDDNSDPVLDVDNFLIQVNGYGVKEALRIIFDYEIHRPKVVLIEEPELHLHPSLEMNLMRYLKEISAECQIFMTTHSTNFIDTGDVKNVYLVSKNESTTVRALNTEEAASLIPQELGLRLSSLFMYDKLIFVEGKLDEEILRTWTATLGVNLSQHNIGFVTMEGVFNQTYYAAEATLDFLSKKQIQTWFLIDRDERDQQQIDRIKQPLSGKSNVRVLNKREIENYLFVPRAIAQFLRDKGQISGLQATTEGITEEMIQQQITTCVETCKQQVIEKRIAARLPALRFDREVLFPKKPKAGDLVSRSIQELDRLTALLSDAKAQFPAIAQEEASAIEARWPTEKMNLVQGDVLLDAVFRVYGLRFNKSRDGAALAALMTDEEIDQEIKAFFKTITQ</sequence>
<feature type="domain" description="Endonuclease GajA/Old nuclease/RecF-like AAA" evidence="1">
    <location>
        <begin position="1"/>
        <end position="395"/>
    </location>
</feature>
<evidence type="ECO:0000313" key="2">
    <source>
        <dbReference type="EMBL" id="ABX03194.1"/>
    </source>
</evidence>
<evidence type="ECO:0000259" key="1">
    <source>
        <dbReference type="Pfam" id="PF13175"/>
    </source>
</evidence>
<protein>
    <submittedName>
        <fullName evidence="2">ATP-dependent endonuclease of the OLD family-like</fullName>
    </submittedName>
</protein>
<dbReference type="EMBL" id="CP000875">
    <property type="protein sequence ID" value="ABX03194.1"/>
    <property type="molecule type" value="Genomic_DNA"/>
</dbReference>
<dbReference type="eggNOG" id="COG1106">
    <property type="taxonomic scope" value="Bacteria"/>
</dbReference>
<dbReference type="InterPro" id="IPR027417">
    <property type="entry name" value="P-loop_NTPase"/>
</dbReference>
<reference evidence="2 3" key="1">
    <citation type="journal article" date="2011" name="Stand. Genomic Sci.">
        <title>Complete genome sequence of the filamentous gliding predatory bacterium Herpetosiphon aurantiacus type strain (114-95(T)).</title>
        <authorList>
            <person name="Kiss H."/>
            <person name="Nett M."/>
            <person name="Domin N."/>
            <person name="Martin K."/>
            <person name="Maresca J.A."/>
            <person name="Copeland A."/>
            <person name="Lapidus A."/>
            <person name="Lucas S."/>
            <person name="Berry K.W."/>
            <person name="Glavina Del Rio T."/>
            <person name="Dalin E."/>
            <person name="Tice H."/>
            <person name="Pitluck S."/>
            <person name="Richardson P."/>
            <person name="Bruce D."/>
            <person name="Goodwin L."/>
            <person name="Han C."/>
            <person name="Detter J.C."/>
            <person name="Schmutz J."/>
            <person name="Brettin T."/>
            <person name="Land M."/>
            <person name="Hauser L."/>
            <person name="Kyrpides N.C."/>
            <person name="Ivanova N."/>
            <person name="Goker M."/>
            <person name="Woyke T."/>
            <person name="Klenk H.P."/>
            <person name="Bryant D.A."/>
        </authorList>
    </citation>
    <scope>NUCLEOTIDE SEQUENCE [LARGE SCALE GENOMIC DNA]</scope>
    <source>
        <strain evidence="3">ATCC 23779 / DSM 785 / 114-95</strain>
    </source>
</reference>
<dbReference type="GO" id="GO:0004519">
    <property type="term" value="F:endonuclease activity"/>
    <property type="evidence" value="ECO:0007669"/>
    <property type="project" value="UniProtKB-KW"/>
</dbReference>